<feature type="region of interest" description="Disordered" evidence="1">
    <location>
        <begin position="252"/>
        <end position="275"/>
    </location>
</feature>
<dbReference type="AlphaFoldDB" id="E4YCD2"/>
<dbReference type="EMBL" id="FN654402">
    <property type="protein sequence ID" value="CBY33199.1"/>
    <property type="molecule type" value="Genomic_DNA"/>
</dbReference>
<reference evidence="2" key="1">
    <citation type="journal article" date="2010" name="Science">
        <title>Plasticity of animal genome architecture unmasked by rapid evolution of a pelagic tunicate.</title>
        <authorList>
            <person name="Denoeud F."/>
            <person name="Henriet S."/>
            <person name="Mungpakdee S."/>
            <person name="Aury J.M."/>
            <person name="Da Silva C."/>
            <person name="Brinkmann H."/>
            <person name="Mikhaleva J."/>
            <person name="Olsen L.C."/>
            <person name="Jubin C."/>
            <person name="Canestro C."/>
            <person name="Bouquet J.M."/>
            <person name="Danks G."/>
            <person name="Poulain J."/>
            <person name="Campsteijn C."/>
            <person name="Adamski M."/>
            <person name="Cross I."/>
            <person name="Yadetie F."/>
            <person name="Muffato M."/>
            <person name="Louis A."/>
            <person name="Butcher S."/>
            <person name="Tsagkogeorga G."/>
            <person name="Konrad A."/>
            <person name="Singh S."/>
            <person name="Jensen M.F."/>
            <person name="Cong E.H."/>
            <person name="Eikeseth-Otteraa H."/>
            <person name="Noel B."/>
            <person name="Anthouard V."/>
            <person name="Porcel B.M."/>
            <person name="Kachouri-Lafond R."/>
            <person name="Nishino A."/>
            <person name="Ugolini M."/>
            <person name="Chourrout P."/>
            <person name="Nishida H."/>
            <person name="Aasland R."/>
            <person name="Huzurbazar S."/>
            <person name="Westhof E."/>
            <person name="Delsuc F."/>
            <person name="Lehrach H."/>
            <person name="Reinhardt R."/>
            <person name="Weissenbach J."/>
            <person name="Roy S.W."/>
            <person name="Artiguenave F."/>
            <person name="Postlethwait J.H."/>
            <person name="Manak J.R."/>
            <person name="Thompson E.M."/>
            <person name="Jaillon O."/>
            <person name="Du Pasquier L."/>
            <person name="Boudinot P."/>
            <person name="Liberles D.A."/>
            <person name="Volff J.N."/>
            <person name="Philippe H."/>
            <person name="Lenhard B."/>
            <person name="Roest Crollius H."/>
            <person name="Wincker P."/>
            <person name="Chourrout D."/>
        </authorList>
    </citation>
    <scope>NUCLEOTIDE SEQUENCE [LARGE SCALE GENOMIC DNA]</scope>
</reference>
<feature type="compositionally biased region" description="Basic residues" evidence="1">
    <location>
        <begin position="448"/>
        <end position="467"/>
    </location>
</feature>
<evidence type="ECO:0008006" key="3">
    <source>
        <dbReference type="Google" id="ProtNLM"/>
    </source>
</evidence>
<organism evidence="2">
    <name type="scientific">Oikopleura dioica</name>
    <name type="common">Tunicate</name>
    <dbReference type="NCBI Taxonomy" id="34765"/>
    <lineage>
        <taxon>Eukaryota</taxon>
        <taxon>Metazoa</taxon>
        <taxon>Chordata</taxon>
        <taxon>Tunicata</taxon>
        <taxon>Appendicularia</taxon>
        <taxon>Copelata</taxon>
        <taxon>Oikopleuridae</taxon>
        <taxon>Oikopleura</taxon>
    </lineage>
</organism>
<feature type="region of interest" description="Disordered" evidence="1">
    <location>
        <begin position="97"/>
        <end position="171"/>
    </location>
</feature>
<name>E4YCD2_OIKDI</name>
<feature type="compositionally biased region" description="Low complexity" evidence="1">
    <location>
        <begin position="97"/>
        <end position="112"/>
    </location>
</feature>
<dbReference type="Proteomes" id="UP000011014">
    <property type="component" value="Unassembled WGS sequence"/>
</dbReference>
<feature type="compositionally biased region" description="Basic residues" evidence="1">
    <location>
        <begin position="507"/>
        <end position="516"/>
    </location>
</feature>
<protein>
    <recommendedName>
        <fullName evidence="3">Btz domain-containing protein</fullName>
    </recommendedName>
</protein>
<feature type="compositionally biased region" description="Basic and acidic residues" evidence="1">
    <location>
        <begin position="114"/>
        <end position="127"/>
    </location>
</feature>
<proteinExistence type="predicted"/>
<sequence>MPGGFAEFAASYYQHQRSHAQFMHAGAHSFYGADMQGYHYDAMPRMAQAPMMLMPLGNGQWAPVLMSSGHLPHWSYPSQYYPAFPQQPPVALQPLVSTAHNSNNSGSVPNNSADRSHAGSSLHDRSSETQLNLSEENFPSLPKSNKLQELNSNETVNPPTHPCKTSTRLEEKSSIVMKNKDAAIRVNTDKHTGLVTVENPPEWVNEEPSKLENNENSNEYTTEDELEIRDVTQRLSSVRMREQQREVREMPDLRPAYPGGPVIQRPPPAASNRRLQELKAQPWSAEEQSSQDGGMAVPVNTPCTPCDSEYSKVNMPNLEKSIRPGDFVEATERVQRARQDHDVTATIRHHRRFFRGSDREIECYKEEQRNEERLTQQVSFGDVGQCETQEEGFSPRVCVCQFSGESNGESGQRFMQKHEYEHGGNSKDWGERQHVPPVAAGGYSGRPYRGRGRGRGYRGRGRGHRGSRGGFRGNFRGRFFRGDLNGGYRPRYRDSSFPTEELGPPLPRRRRNPQYE</sequence>
<evidence type="ECO:0000313" key="2">
    <source>
        <dbReference type="EMBL" id="CBY33199.1"/>
    </source>
</evidence>
<feature type="compositionally biased region" description="Basic and acidic residues" evidence="1">
    <location>
        <begin position="421"/>
        <end position="434"/>
    </location>
</feature>
<feature type="region of interest" description="Disordered" evidence="1">
    <location>
        <begin position="203"/>
        <end position="222"/>
    </location>
</feature>
<feature type="compositionally biased region" description="Polar residues" evidence="1">
    <location>
        <begin position="128"/>
        <end position="166"/>
    </location>
</feature>
<gene>
    <name evidence="2" type="ORF">GSOID_T00021098001</name>
</gene>
<feature type="region of interest" description="Disordered" evidence="1">
    <location>
        <begin position="421"/>
        <end position="516"/>
    </location>
</feature>
<accession>E4YCD2</accession>
<evidence type="ECO:0000256" key="1">
    <source>
        <dbReference type="SAM" id="MobiDB-lite"/>
    </source>
</evidence>